<name>A0ABZ1N8T0_9NOCA</name>
<organism evidence="2 3">
    <name type="scientific">Nocardia salmonicida</name>
    <dbReference type="NCBI Taxonomy" id="53431"/>
    <lineage>
        <taxon>Bacteria</taxon>
        <taxon>Bacillati</taxon>
        <taxon>Actinomycetota</taxon>
        <taxon>Actinomycetes</taxon>
        <taxon>Mycobacteriales</taxon>
        <taxon>Nocardiaceae</taxon>
        <taxon>Nocardia</taxon>
    </lineage>
</organism>
<evidence type="ECO:0000313" key="2">
    <source>
        <dbReference type="EMBL" id="WTY36360.1"/>
    </source>
</evidence>
<proteinExistence type="predicted"/>
<dbReference type="RefSeq" id="WP_328657396.1">
    <property type="nucleotide sequence ID" value="NZ_CP108014.1"/>
</dbReference>
<reference evidence="2 3" key="1">
    <citation type="submission" date="2022-10" db="EMBL/GenBank/DDBJ databases">
        <title>The complete genomes of actinobacterial strains from the NBC collection.</title>
        <authorList>
            <person name="Joergensen T.S."/>
            <person name="Alvarez Arevalo M."/>
            <person name="Sterndorff E.B."/>
            <person name="Faurdal D."/>
            <person name="Vuksanovic O."/>
            <person name="Mourched A.-S."/>
            <person name="Charusanti P."/>
            <person name="Shaw S."/>
            <person name="Blin K."/>
            <person name="Weber T."/>
        </authorList>
    </citation>
    <scope>NUCLEOTIDE SEQUENCE [LARGE SCALE GENOMIC DNA]</scope>
    <source>
        <strain evidence="2 3">NBC_01413</strain>
    </source>
</reference>
<protein>
    <submittedName>
        <fullName evidence="2">DUF3105 domain-containing protein</fullName>
    </submittedName>
</protein>
<feature type="region of interest" description="Disordered" evidence="1">
    <location>
        <begin position="195"/>
        <end position="229"/>
    </location>
</feature>
<dbReference type="InterPro" id="IPR021454">
    <property type="entry name" value="DUF3105"/>
</dbReference>
<dbReference type="PROSITE" id="PS51257">
    <property type="entry name" value="PROKAR_LIPOPROTEIN"/>
    <property type="match status" value="1"/>
</dbReference>
<dbReference type="Pfam" id="PF11303">
    <property type="entry name" value="DUF3105"/>
    <property type="match status" value="1"/>
</dbReference>
<accession>A0ABZ1N8T0</accession>
<dbReference type="Proteomes" id="UP001621418">
    <property type="component" value="Chromosome"/>
</dbReference>
<evidence type="ECO:0000313" key="3">
    <source>
        <dbReference type="Proteomes" id="UP001621418"/>
    </source>
</evidence>
<dbReference type="GeneID" id="91379393"/>
<gene>
    <name evidence="2" type="ORF">OG308_00160</name>
</gene>
<evidence type="ECO:0000256" key="1">
    <source>
        <dbReference type="SAM" id="MobiDB-lite"/>
    </source>
</evidence>
<dbReference type="EMBL" id="CP109527">
    <property type="protein sequence ID" value="WTY36360.1"/>
    <property type="molecule type" value="Genomic_DNA"/>
</dbReference>
<sequence length="229" mass="24139">MRVSSRSGGVRGAGACAAVVVAATLATGCSAEKIVGKATATADSFAPSSDNRDPSLQIPGVVVTEIAPGQQHVRPNQRVAYPSIPPVGGPHDAQWAACTGVVYAKALRTENAVHSLEHGAVWIAYDPAKVSPQDQAVLSAKVTDRQYTLMSPIPDMDHPISLQSWGHQLPLDDATDERIDQFIVALRENPYTTPEVGATCSSPLFDRTDPPPYDPTPPGPDAVPMSGIR</sequence>
<feature type="compositionally biased region" description="Pro residues" evidence="1">
    <location>
        <begin position="210"/>
        <end position="221"/>
    </location>
</feature>
<keyword evidence="3" id="KW-1185">Reference proteome</keyword>